<organism evidence="4 5">
    <name type="scientific">Turnera subulata</name>
    <dbReference type="NCBI Taxonomy" id="218843"/>
    <lineage>
        <taxon>Eukaryota</taxon>
        <taxon>Viridiplantae</taxon>
        <taxon>Streptophyta</taxon>
        <taxon>Embryophyta</taxon>
        <taxon>Tracheophyta</taxon>
        <taxon>Spermatophyta</taxon>
        <taxon>Magnoliopsida</taxon>
        <taxon>eudicotyledons</taxon>
        <taxon>Gunneridae</taxon>
        <taxon>Pentapetalae</taxon>
        <taxon>rosids</taxon>
        <taxon>fabids</taxon>
        <taxon>Malpighiales</taxon>
        <taxon>Passifloraceae</taxon>
        <taxon>Turnera</taxon>
    </lineage>
</organism>
<evidence type="ECO:0000313" key="5">
    <source>
        <dbReference type="Proteomes" id="UP001141552"/>
    </source>
</evidence>
<dbReference type="Pfam" id="PF00282">
    <property type="entry name" value="Pyridoxal_deC"/>
    <property type="match status" value="1"/>
</dbReference>
<name>A0A9Q0JFG8_9ROSI</name>
<evidence type="ECO:0000256" key="2">
    <source>
        <dbReference type="ARBA" id="ARBA00022793"/>
    </source>
</evidence>
<dbReference type="InterPro" id="IPR002129">
    <property type="entry name" value="PyrdxlP-dep_de-COase"/>
</dbReference>
<dbReference type="GO" id="GO:0006520">
    <property type="term" value="P:amino acid metabolic process"/>
    <property type="evidence" value="ECO:0007669"/>
    <property type="project" value="InterPro"/>
</dbReference>
<dbReference type="EMBL" id="JAKUCV010003229">
    <property type="protein sequence ID" value="KAJ4839684.1"/>
    <property type="molecule type" value="Genomic_DNA"/>
</dbReference>
<keyword evidence="3" id="KW-0663">Pyridoxal phosphate</keyword>
<dbReference type="PANTHER" id="PTHR11999">
    <property type="entry name" value="GROUP II PYRIDOXAL-5-PHOSPHATE DECARBOXYLASE"/>
    <property type="match status" value="1"/>
</dbReference>
<evidence type="ECO:0000256" key="3">
    <source>
        <dbReference type="ARBA" id="ARBA00022898"/>
    </source>
</evidence>
<evidence type="ECO:0000256" key="1">
    <source>
        <dbReference type="ARBA" id="ARBA00001933"/>
    </source>
</evidence>
<comment type="caution">
    <text evidence="4">The sequence shown here is derived from an EMBL/GenBank/DDBJ whole genome shotgun (WGS) entry which is preliminary data.</text>
</comment>
<dbReference type="InterPro" id="IPR015424">
    <property type="entry name" value="PyrdxlP-dep_Trfase"/>
</dbReference>
<reference evidence="4" key="2">
    <citation type="journal article" date="2023" name="Plants (Basel)">
        <title>Annotation of the Turnera subulata (Passifloraceae) Draft Genome Reveals the S-Locus Evolved after the Divergence of Turneroideae from Passifloroideae in a Stepwise Manner.</title>
        <authorList>
            <person name="Henning P.M."/>
            <person name="Roalson E.H."/>
            <person name="Mir W."/>
            <person name="McCubbin A.G."/>
            <person name="Shore J.S."/>
        </authorList>
    </citation>
    <scope>NUCLEOTIDE SEQUENCE</scope>
    <source>
        <strain evidence="4">F60SS</strain>
    </source>
</reference>
<keyword evidence="2" id="KW-0456">Lyase</keyword>
<dbReference type="AlphaFoldDB" id="A0A9Q0JFG8"/>
<sequence length="80" mass="9108">MDLLDPEEFRRQGHLIIDFIADYYKSIEKYPVLSQVEPGFLGEVLSAGFNVVGFNWMSSPVATELESLVMDWLGQMLNLP</sequence>
<gene>
    <name evidence="4" type="ORF">Tsubulata_041514</name>
</gene>
<evidence type="ECO:0000313" key="4">
    <source>
        <dbReference type="EMBL" id="KAJ4839684.1"/>
    </source>
</evidence>
<keyword evidence="5" id="KW-1185">Reference proteome</keyword>
<dbReference type="Proteomes" id="UP001141552">
    <property type="component" value="Unassembled WGS sequence"/>
</dbReference>
<dbReference type="SUPFAM" id="SSF53383">
    <property type="entry name" value="PLP-dependent transferases"/>
    <property type="match status" value="1"/>
</dbReference>
<reference evidence="4" key="1">
    <citation type="submission" date="2022-02" db="EMBL/GenBank/DDBJ databases">
        <authorList>
            <person name="Henning P.M."/>
            <person name="McCubbin A.G."/>
            <person name="Shore J.S."/>
        </authorList>
    </citation>
    <scope>NUCLEOTIDE SEQUENCE</scope>
    <source>
        <strain evidence="4">F60SS</strain>
        <tissue evidence="4">Leaves</tissue>
    </source>
</reference>
<dbReference type="InterPro" id="IPR010977">
    <property type="entry name" value="Aromatic_deC"/>
</dbReference>
<dbReference type="GO" id="GO:0030170">
    <property type="term" value="F:pyridoxal phosphate binding"/>
    <property type="evidence" value="ECO:0007669"/>
    <property type="project" value="InterPro"/>
</dbReference>
<dbReference type="GO" id="GO:0016831">
    <property type="term" value="F:carboxy-lyase activity"/>
    <property type="evidence" value="ECO:0007669"/>
    <property type="project" value="UniProtKB-KW"/>
</dbReference>
<dbReference type="OrthoDB" id="639767at2759"/>
<protein>
    <submittedName>
        <fullName evidence="4">Uncharacterized protein</fullName>
    </submittedName>
</protein>
<dbReference type="GO" id="GO:0005737">
    <property type="term" value="C:cytoplasm"/>
    <property type="evidence" value="ECO:0007669"/>
    <property type="project" value="TreeGrafter"/>
</dbReference>
<dbReference type="Gene3D" id="1.20.1340.10">
    <property type="entry name" value="dopa decarboxylase, N-terminal domain"/>
    <property type="match status" value="1"/>
</dbReference>
<accession>A0A9Q0JFG8</accession>
<dbReference type="PANTHER" id="PTHR11999:SF96">
    <property type="entry name" value="TYROSINE DECARBOXYLASE"/>
    <property type="match status" value="1"/>
</dbReference>
<dbReference type="PRINTS" id="PR00800">
    <property type="entry name" value="YHDCRBOXLASE"/>
</dbReference>
<dbReference type="GO" id="GO:0019752">
    <property type="term" value="P:carboxylic acid metabolic process"/>
    <property type="evidence" value="ECO:0007669"/>
    <property type="project" value="InterPro"/>
</dbReference>
<proteinExistence type="predicted"/>
<keyword evidence="2" id="KW-0210">Decarboxylase</keyword>
<comment type="cofactor">
    <cofactor evidence="1">
        <name>pyridoxal 5'-phosphate</name>
        <dbReference type="ChEBI" id="CHEBI:597326"/>
    </cofactor>
</comment>